<gene>
    <name evidence="1" type="ORF">PsorP6_003972</name>
</gene>
<accession>A0ACC0VR64</accession>
<proteinExistence type="predicted"/>
<evidence type="ECO:0000313" key="2">
    <source>
        <dbReference type="Proteomes" id="UP001163321"/>
    </source>
</evidence>
<name>A0ACC0VR64_9STRA</name>
<organism evidence="1 2">
    <name type="scientific">Peronosclerospora sorghi</name>
    <dbReference type="NCBI Taxonomy" id="230839"/>
    <lineage>
        <taxon>Eukaryota</taxon>
        <taxon>Sar</taxon>
        <taxon>Stramenopiles</taxon>
        <taxon>Oomycota</taxon>
        <taxon>Peronosporomycetes</taxon>
        <taxon>Peronosporales</taxon>
        <taxon>Peronosporaceae</taxon>
        <taxon>Peronosclerospora</taxon>
    </lineage>
</organism>
<protein>
    <submittedName>
        <fullName evidence="1">Uncharacterized protein</fullName>
    </submittedName>
</protein>
<keyword evidence="2" id="KW-1185">Reference proteome</keyword>
<comment type="caution">
    <text evidence="1">The sequence shown here is derived from an EMBL/GenBank/DDBJ whole genome shotgun (WGS) entry which is preliminary data.</text>
</comment>
<dbReference type="Proteomes" id="UP001163321">
    <property type="component" value="Chromosome 8"/>
</dbReference>
<dbReference type="EMBL" id="CM047587">
    <property type="protein sequence ID" value="KAI9908697.1"/>
    <property type="molecule type" value="Genomic_DNA"/>
</dbReference>
<evidence type="ECO:0000313" key="1">
    <source>
        <dbReference type="EMBL" id="KAI9908697.1"/>
    </source>
</evidence>
<sequence length="89" mass="10287">MHCIDAYKAHHVRLVAQLRISLIGTEEGMRQAVFYLLCADDFISHLEALLQMLIELQDCRNVAASITVVRRRPDRHKCVVKHGLMPFHH</sequence>
<reference evidence="1 2" key="1">
    <citation type="journal article" date="2022" name="bioRxiv">
        <title>The genome of the oomycete Peronosclerospora sorghi, a cosmopolitan pathogen of maize and sorghum, is inflated with dispersed pseudogenes.</title>
        <authorList>
            <person name="Fletcher K."/>
            <person name="Martin F."/>
            <person name="Isakeit T."/>
            <person name="Cavanaugh K."/>
            <person name="Magill C."/>
            <person name="Michelmore R."/>
        </authorList>
    </citation>
    <scope>NUCLEOTIDE SEQUENCE [LARGE SCALE GENOMIC DNA]</scope>
    <source>
        <strain evidence="1">P6</strain>
    </source>
</reference>